<dbReference type="NCBIfam" id="TIGR02595">
    <property type="entry name" value="PEP_CTERM"/>
    <property type="match status" value="1"/>
</dbReference>
<dbReference type="AlphaFoldDB" id="G5J6J3"/>
<name>G5J6J3_CROWT</name>
<dbReference type="Proteomes" id="UP000003477">
    <property type="component" value="Unassembled WGS sequence"/>
</dbReference>
<evidence type="ECO:0000313" key="2">
    <source>
        <dbReference type="Proteomes" id="UP000003477"/>
    </source>
</evidence>
<reference evidence="1 2" key="1">
    <citation type="journal article" date="2011" name="Front. Microbiol.">
        <title>Two Strains of Crocosphaera watsonii with Highly Conserved Genomes are Distinguished by Strain-Specific Features.</title>
        <authorList>
            <person name="Bench S.R."/>
            <person name="Ilikchyan I.N."/>
            <person name="Tripp H.J."/>
            <person name="Zehr J.P."/>
        </authorList>
    </citation>
    <scope>NUCLEOTIDE SEQUENCE [LARGE SCALE GENOMIC DNA]</scope>
    <source>
        <strain evidence="1 2">WH 0003</strain>
    </source>
</reference>
<gene>
    <name evidence="1" type="ORF">CWATWH0003_3094</name>
</gene>
<evidence type="ECO:0008006" key="3">
    <source>
        <dbReference type="Google" id="ProtNLM"/>
    </source>
</evidence>
<sequence length="200" mass="21385">MTTLSTQFNLRTDNNGVPGTIINSPLDTGDTFFVEVLIGDIRNNAVGITSSNIALSFDGNQIQNINNPFDLSSPLLPSTFPLFRTGTLDNANGTITNLGAASFPTAFVGSPIGVNQLDPFSLLLFEVIGTETSTLTLDIDLSQTGFADGTNASESPNQSQFTQLIEVNPSDTPTVPEPSMSIGLFLIGFLFFIRRTKEKS</sequence>
<dbReference type="RefSeq" id="WP_007311201.1">
    <property type="nucleotide sequence ID" value="NZ_AESD01000457.1"/>
</dbReference>
<accession>G5J6J3</accession>
<dbReference type="SUPFAM" id="SSF49384">
    <property type="entry name" value="Carbohydrate-binding domain"/>
    <property type="match status" value="1"/>
</dbReference>
<proteinExistence type="predicted"/>
<dbReference type="GeneID" id="88766680"/>
<dbReference type="PATRIC" id="fig|423471.3.peg.2910"/>
<protein>
    <recommendedName>
        <fullName evidence="3">PEP-CTERM protein-sorting domain-containing protein</fullName>
    </recommendedName>
</protein>
<organism evidence="1 2">
    <name type="scientific">Crocosphaera watsonii WH 0003</name>
    <dbReference type="NCBI Taxonomy" id="423471"/>
    <lineage>
        <taxon>Bacteria</taxon>
        <taxon>Bacillati</taxon>
        <taxon>Cyanobacteriota</taxon>
        <taxon>Cyanophyceae</taxon>
        <taxon>Oscillatoriophycideae</taxon>
        <taxon>Chroococcales</taxon>
        <taxon>Aphanothecaceae</taxon>
        <taxon>Crocosphaera</taxon>
    </lineage>
</organism>
<dbReference type="InterPro" id="IPR008965">
    <property type="entry name" value="CBM2/CBM3_carb-bd_dom_sf"/>
</dbReference>
<comment type="caution">
    <text evidence="1">The sequence shown here is derived from an EMBL/GenBank/DDBJ whole genome shotgun (WGS) entry which is preliminary data.</text>
</comment>
<dbReference type="InterPro" id="IPR013424">
    <property type="entry name" value="Ice-binding_C"/>
</dbReference>
<dbReference type="GO" id="GO:0030246">
    <property type="term" value="F:carbohydrate binding"/>
    <property type="evidence" value="ECO:0007669"/>
    <property type="project" value="InterPro"/>
</dbReference>
<dbReference type="EMBL" id="AESD01000457">
    <property type="protein sequence ID" value="EHJ12181.1"/>
    <property type="molecule type" value="Genomic_DNA"/>
</dbReference>
<evidence type="ECO:0000313" key="1">
    <source>
        <dbReference type="EMBL" id="EHJ12181.1"/>
    </source>
</evidence>